<dbReference type="EMBL" id="MQUB01000001">
    <property type="protein sequence ID" value="PQB03734.1"/>
    <property type="molecule type" value="Genomic_DNA"/>
</dbReference>
<dbReference type="AlphaFoldDB" id="A0A2S7KM79"/>
<proteinExistence type="predicted"/>
<evidence type="ECO:0000313" key="3">
    <source>
        <dbReference type="EMBL" id="PQB03734.1"/>
    </source>
</evidence>
<evidence type="ECO:0000256" key="1">
    <source>
        <dbReference type="ARBA" id="ARBA00022729"/>
    </source>
</evidence>
<dbReference type="InterPro" id="IPR026444">
    <property type="entry name" value="Secre_tail"/>
</dbReference>
<dbReference type="Pfam" id="PF18962">
    <property type="entry name" value="Por_Secre_tail"/>
    <property type="match status" value="1"/>
</dbReference>
<organism evidence="3 4">
    <name type="scientific">Aureitalea marina</name>
    <dbReference type="NCBI Taxonomy" id="930804"/>
    <lineage>
        <taxon>Bacteria</taxon>
        <taxon>Pseudomonadati</taxon>
        <taxon>Bacteroidota</taxon>
        <taxon>Flavobacteriia</taxon>
        <taxon>Flavobacteriales</taxon>
        <taxon>Flavobacteriaceae</taxon>
        <taxon>Aureitalea</taxon>
    </lineage>
</organism>
<evidence type="ECO:0000259" key="2">
    <source>
        <dbReference type="Pfam" id="PF18962"/>
    </source>
</evidence>
<dbReference type="RefSeq" id="WP_104811654.1">
    <property type="nucleotide sequence ID" value="NZ_MQUB01000001.1"/>
</dbReference>
<feature type="domain" description="Secretion system C-terminal sorting" evidence="2">
    <location>
        <begin position="776"/>
        <end position="845"/>
    </location>
</feature>
<dbReference type="NCBIfam" id="TIGR04183">
    <property type="entry name" value="Por_Secre_tail"/>
    <property type="match status" value="1"/>
</dbReference>
<protein>
    <recommendedName>
        <fullName evidence="2">Secretion system C-terminal sorting domain-containing protein</fullName>
    </recommendedName>
</protein>
<comment type="caution">
    <text evidence="3">The sequence shown here is derived from an EMBL/GenBank/DDBJ whole genome shotgun (WGS) entry which is preliminary data.</text>
</comment>
<accession>A0A2S7KM79</accession>
<keyword evidence="4" id="KW-1185">Reference proteome</keyword>
<gene>
    <name evidence="3" type="ORF">BST85_01560</name>
</gene>
<reference evidence="3 4" key="1">
    <citation type="submission" date="2016-11" db="EMBL/GenBank/DDBJ databases">
        <title>Trade-off between light-utilization and light-protection in marine flavobacteria.</title>
        <authorList>
            <person name="Kumagai Y."/>
        </authorList>
    </citation>
    <scope>NUCLEOTIDE SEQUENCE [LARGE SCALE GENOMIC DNA]</scope>
    <source>
        <strain evidence="3 4">NBRC 107741</strain>
    </source>
</reference>
<dbReference type="OrthoDB" id="1652165at2"/>
<keyword evidence="1" id="KW-0732">Signal</keyword>
<sequence>MAGAQDNGSHLVMSAGPGINSTVEITGGDGCYTFIDQDFQYMISSYVYNNYRYITNGGVYLGNFTSYNDGDFVNQTGLDSDTNVMLSNATSGSTYRIRRWAIDPSGPSFTTATLTNPALDATPIAFTPSPHTSDRWLIGTALGKILRFDNMSTGSPSATDISIPGAIGAISDIRYGSSESDIMVTFHNYGVTSVWYTSNGNTASPNWVSKEGTLPDMPVKCILQNPLDADEVIIGTELGVWKTNDFSSNSPTWVQSQNGMSDVKVLSFDYRSSDRTILASTFGRGMFTGQFESNSCTATTVFSSNWDNGTPTSSRAAIIDTNYDTAVRGSIDACTLIVRSGTTLTVRAGDYLNIEGEIIIDGNLVVEHQGAVVQNSKDAIVTKNGTINVEITTPNLLRDDFMAMGSPMSGETIADAFGVGRKVMQHTSANFIANPGVAGATNFSDDNRNFWNNYTGSIAPGEGYLVFPQTGASGTVDMTFSQGTLNNGDVVRPIVYNGAGVNPAGTPNIYANPYASPISAVDFLTDNGLDDVYFWEHLTAPSNGIPGPYNRNYDMDDISVYNRLSGGVAAANDVGTSTQPNGIISTAQGFGVLATSGGNVTFTNSMRRTTGNTTLRTQDLELDRMWFRVSSDAYEYPLGSNTLIAYSPEATDGLDGGDTNRLDTSVSIYSTISGTNKHLTIQSLEEFNEEDKISMGFSTLVEADLEYTITLTQVQGTQLGDRSIYLIDNLLGTITDLTEEQYRFRSGPGDQPGRFTLQFEYRTLSTPESELERIGMYPNPTAGILNITSPISPITQVTIYDLQGRVVKRMSHSDNMLQLDLSELNTAMYMVQIKTETGQITKRLIKN</sequence>
<evidence type="ECO:0000313" key="4">
    <source>
        <dbReference type="Proteomes" id="UP000239800"/>
    </source>
</evidence>
<name>A0A2S7KM79_9FLAO</name>
<dbReference type="Proteomes" id="UP000239800">
    <property type="component" value="Unassembled WGS sequence"/>
</dbReference>